<keyword evidence="2" id="KW-0175">Coiled coil</keyword>
<dbReference type="AlphaFoldDB" id="A0A9P1BML0"/>
<keyword evidence="1" id="KW-0863">Zinc-finger</keyword>
<name>A0A9P1BML0_9DINO</name>
<dbReference type="EMBL" id="CAMXCT020000243">
    <property type="protein sequence ID" value="CAL1129469.1"/>
    <property type="molecule type" value="Genomic_DNA"/>
</dbReference>
<dbReference type="InterPro" id="IPR013083">
    <property type="entry name" value="Znf_RING/FYVE/PHD"/>
</dbReference>
<dbReference type="SUPFAM" id="SSF57850">
    <property type="entry name" value="RING/U-box"/>
    <property type="match status" value="1"/>
</dbReference>
<dbReference type="Proteomes" id="UP001152797">
    <property type="component" value="Unassembled WGS sequence"/>
</dbReference>
<keyword evidence="1" id="KW-0479">Metal-binding</keyword>
<feature type="coiled-coil region" evidence="2">
    <location>
        <begin position="417"/>
        <end position="469"/>
    </location>
</feature>
<dbReference type="GO" id="GO:0008270">
    <property type="term" value="F:zinc ion binding"/>
    <property type="evidence" value="ECO:0007669"/>
    <property type="project" value="UniProtKB-KW"/>
</dbReference>
<dbReference type="SMART" id="SM00184">
    <property type="entry name" value="RING"/>
    <property type="match status" value="1"/>
</dbReference>
<organism evidence="4">
    <name type="scientific">Cladocopium goreaui</name>
    <dbReference type="NCBI Taxonomy" id="2562237"/>
    <lineage>
        <taxon>Eukaryota</taxon>
        <taxon>Sar</taxon>
        <taxon>Alveolata</taxon>
        <taxon>Dinophyceae</taxon>
        <taxon>Suessiales</taxon>
        <taxon>Symbiodiniaceae</taxon>
        <taxon>Cladocopium</taxon>
    </lineage>
</organism>
<evidence type="ECO:0000259" key="3">
    <source>
        <dbReference type="PROSITE" id="PS50089"/>
    </source>
</evidence>
<sequence>MQKARAELSKLETVTRSLVSCIECPICMETMTEAASGCCGHCFCIGCFGCSLTSSFSCPTCREPVKGLVRQFAVEQIAAHIPLLKDIALQFGVHLAQREMDLDARRRLAEVEAELQKERCRLVLSRAAFVSPIARHAVGAGPEDVKDVEVMPVLSPEATVEIIGENTSAPVRLLYSPGVQSLLSLLSKLQNTTEETSGTCLQALLRNIPKVVENVSEQEIPSDLEGDFEEALQALPEITTSGGNFETDTAAGPFLQKLSRLRLVKRLPEIAQRLAPFEVLYPDSLAKQSKIETQELKEAFEKASAEVREADPSSWSVAEFEEAAELFERNPVCKEVGDSVSKNIEESLTEFYGQTTTFALGFLLAQILFFGALVAACCGAFGGGGSSDAPVADVGLPLYTLGYKELEHRWEEQQLHIREQAQQIQDTEKRIQEMQQRWEVEAQEAHRQAQQLQEEMAFLRQGSQRTEETLQMAKQLEHAVVNIMEHTHSMIRAIIGSGWQELCLPPSGERVQQMLGLLRNSGFAEFGVVRDCLQDTGQECMGNMSLGISPDLRFKLEYYGSKQHVFNELELEGTVQIDGGQLTFLVARSSSSQHDGQDSEVQKMALPPLQGLLCCHGANTWIVLLDFSASAQISF</sequence>
<dbReference type="Gene3D" id="3.30.40.10">
    <property type="entry name" value="Zinc/RING finger domain, C3HC4 (zinc finger)"/>
    <property type="match status" value="1"/>
</dbReference>
<dbReference type="OrthoDB" id="433000at2759"/>
<evidence type="ECO:0000313" key="5">
    <source>
        <dbReference type="EMBL" id="CAL4763406.1"/>
    </source>
</evidence>
<accession>A0A9P1BML0</accession>
<protein>
    <submittedName>
        <fullName evidence="5">Protein disulfide-isomerase</fullName>
    </submittedName>
</protein>
<reference evidence="5 6" key="2">
    <citation type="submission" date="2024-05" db="EMBL/GenBank/DDBJ databases">
        <authorList>
            <person name="Chen Y."/>
            <person name="Shah S."/>
            <person name="Dougan E. K."/>
            <person name="Thang M."/>
            <person name="Chan C."/>
        </authorList>
    </citation>
    <scope>NUCLEOTIDE SEQUENCE [LARGE SCALE GENOMIC DNA]</scope>
</reference>
<dbReference type="PROSITE" id="PS50089">
    <property type="entry name" value="ZF_RING_2"/>
    <property type="match status" value="1"/>
</dbReference>
<gene>
    <name evidence="4" type="ORF">C1SCF055_LOCUS4350</name>
</gene>
<evidence type="ECO:0000256" key="1">
    <source>
        <dbReference type="PROSITE-ProRule" id="PRU00175"/>
    </source>
</evidence>
<dbReference type="InterPro" id="IPR001841">
    <property type="entry name" value="Znf_RING"/>
</dbReference>
<comment type="caution">
    <text evidence="4">The sequence shown here is derived from an EMBL/GenBank/DDBJ whole genome shotgun (WGS) entry which is preliminary data.</text>
</comment>
<dbReference type="EMBL" id="CAMXCT010000243">
    <property type="protein sequence ID" value="CAI3976094.1"/>
    <property type="molecule type" value="Genomic_DNA"/>
</dbReference>
<keyword evidence="6" id="KW-1185">Reference proteome</keyword>
<proteinExistence type="predicted"/>
<feature type="domain" description="RING-type" evidence="3">
    <location>
        <begin position="24"/>
        <end position="62"/>
    </location>
</feature>
<dbReference type="EMBL" id="CAMXCT030000243">
    <property type="protein sequence ID" value="CAL4763406.1"/>
    <property type="molecule type" value="Genomic_DNA"/>
</dbReference>
<evidence type="ECO:0000313" key="4">
    <source>
        <dbReference type="EMBL" id="CAI3976094.1"/>
    </source>
</evidence>
<evidence type="ECO:0000256" key="2">
    <source>
        <dbReference type="SAM" id="Coils"/>
    </source>
</evidence>
<keyword evidence="1" id="KW-0862">Zinc</keyword>
<reference evidence="4" key="1">
    <citation type="submission" date="2022-10" db="EMBL/GenBank/DDBJ databases">
        <authorList>
            <person name="Chen Y."/>
            <person name="Dougan E. K."/>
            <person name="Chan C."/>
            <person name="Rhodes N."/>
            <person name="Thang M."/>
        </authorList>
    </citation>
    <scope>NUCLEOTIDE SEQUENCE</scope>
</reference>
<evidence type="ECO:0000313" key="6">
    <source>
        <dbReference type="Proteomes" id="UP001152797"/>
    </source>
</evidence>